<keyword evidence="12" id="KW-0408">Iron</keyword>
<accession>A0ABN8IXB9</accession>
<dbReference type="Gene3D" id="1.10.630.10">
    <property type="entry name" value="Cytochrome P450"/>
    <property type="match status" value="1"/>
</dbReference>
<sequence length="206" mass="23807">MIYFADEPAVGVGSFITPALYVKDPINVQYILQQDFNSFNHRGIESMTPMFTSAKLKSMYIMDRSARDFVDYLKEQLEKLKADVFDTLCTFCSAAVGASVFGITTDSIFDSPFLKMAQAAMKPTRSQNMKFAIGSLNTTLFKLLGMKHFKEHEEFFISAIRPVIRRREQEKMRWHDFADIYVNLQSNSILNFWLPRRSFFSLPAWS</sequence>
<evidence type="ECO:0000256" key="8">
    <source>
        <dbReference type="ARBA" id="ARBA00022723"/>
    </source>
</evidence>
<dbReference type="InterPro" id="IPR036396">
    <property type="entry name" value="Cyt_P450_sf"/>
</dbReference>
<dbReference type="InterPro" id="IPR050476">
    <property type="entry name" value="Insect_CytP450_Detox"/>
</dbReference>
<dbReference type="Pfam" id="PF00067">
    <property type="entry name" value="p450"/>
    <property type="match status" value="1"/>
</dbReference>
<comment type="subcellular location">
    <subcellularLocation>
        <location evidence="4">Endoplasmic reticulum membrane</location>
        <topology evidence="4">Peripheral membrane protein</topology>
    </subcellularLocation>
    <subcellularLocation>
        <location evidence="3">Microsome membrane</location>
        <topology evidence="3">Peripheral membrane protein</topology>
    </subcellularLocation>
</comment>
<evidence type="ECO:0000256" key="3">
    <source>
        <dbReference type="ARBA" id="ARBA00004174"/>
    </source>
</evidence>
<organism evidence="16 17">
    <name type="scientific">Iphiclides podalirius</name>
    <name type="common">scarce swallowtail</name>
    <dbReference type="NCBI Taxonomy" id="110791"/>
    <lineage>
        <taxon>Eukaryota</taxon>
        <taxon>Metazoa</taxon>
        <taxon>Ecdysozoa</taxon>
        <taxon>Arthropoda</taxon>
        <taxon>Hexapoda</taxon>
        <taxon>Insecta</taxon>
        <taxon>Pterygota</taxon>
        <taxon>Neoptera</taxon>
        <taxon>Endopterygota</taxon>
        <taxon>Lepidoptera</taxon>
        <taxon>Glossata</taxon>
        <taxon>Ditrysia</taxon>
        <taxon>Papilionoidea</taxon>
        <taxon>Papilionidae</taxon>
        <taxon>Papilioninae</taxon>
        <taxon>Iphiclides</taxon>
    </lineage>
</organism>
<evidence type="ECO:0000256" key="10">
    <source>
        <dbReference type="ARBA" id="ARBA00022848"/>
    </source>
</evidence>
<dbReference type="Proteomes" id="UP000837857">
    <property type="component" value="Chromosome 5"/>
</dbReference>
<name>A0ABN8IXB9_9NEOP</name>
<evidence type="ECO:0000313" key="16">
    <source>
        <dbReference type="EMBL" id="CAH2069115.1"/>
    </source>
</evidence>
<comment type="similarity">
    <text evidence="5">Belongs to the cytochrome P450 family.</text>
</comment>
<evidence type="ECO:0000256" key="12">
    <source>
        <dbReference type="ARBA" id="ARBA00023004"/>
    </source>
</evidence>
<evidence type="ECO:0000256" key="15">
    <source>
        <dbReference type="ARBA" id="ARBA00047827"/>
    </source>
</evidence>
<keyword evidence="10" id="KW-0492">Microsome</keyword>
<evidence type="ECO:0000256" key="5">
    <source>
        <dbReference type="ARBA" id="ARBA00010617"/>
    </source>
</evidence>
<reference evidence="16" key="1">
    <citation type="submission" date="2022-03" db="EMBL/GenBank/DDBJ databases">
        <authorList>
            <person name="Martin H S."/>
        </authorList>
    </citation>
    <scope>NUCLEOTIDE SEQUENCE</scope>
</reference>
<evidence type="ECO:0000256" key="9">
    <source>
        <dbReference type="ARBA" id="ARBA00022824"/>
    </source>
</evidence>
<comment type="catalytic activity">
    <reaction evidence="15">
        <text>an organic molecule + reduced [NADPH--hemoprotein reductase] + O2 = an alcohol + oxidized [NADPH--hemoprotein reductase] + H2O + H(+)</text>
        <dbReference type="Rhea" id="RHEA:17149"/>
        <dbReference type="Rhea" id="RHEA-COMP:11964"/>
        <dbReference type="Rhea" id="RHEA-COMP:11965"/>
        <dbReference type="ChEBI" id="CHEBI:15377"/>
        <dbReference type="ChEBI" id="CHEBI:15378"/>
        <dbReference type="ChEBI" id="CHEBI:15379"/>
        <dbReference type="ChEBI" id="CHEBI:30879"/>
        <dbReference type="ChEBI" id="CHEBI:57618"/>
        <dbReference type="ChEBI" id="CHEBI:58210"/>
        <dbReference type="ChEBI" id="CHEBI:142491"/>
        <dbReference type="EC" id="1.14.14.1"/>
    </reaction>
</comment>
<keyword evidence="17" id="KW-1185">Reference proteome</keyword>
<dbReference type="InterPro" id="IPR001128">
    <property type="entry name" value="Cyt_P450"/>
</dbReference>
<evidence type="ECO:0000256" key="2">
    <source>
        <dbReference type="ARBA" id="ARBA00003690"/>
    </source>
</evidence>
<evidence type="ECO:0000256" key="6">
    <source>
        <dbReference type="ARBA" id="ARBA00012109"/>
    </source>
</evidence>
<evidence type="ECO:0000256" key="14">
    <source>
        <dbReference type="ARBA" id="ARBA00023136"/>
    </source>
</evidence>
<protein>
    <recommendedName>
        <fullName evidence="6">unspecific monooxygenase</fullName>
        <ecNumber evidence="6">1.14.14.1</ecNumber>
    </recommendedName>
</protein>
<feature type="non-terminal residue" evidence="16">
    <location>
        <position position="206"/>
    </location>
</feature>
<evidence type="ECO:0000256" key="11">
    <source>
        <dbReference type="ARBA" id="ARBA00023002"/>
    </source>
</evidence>
<comment type="cofactor">
    <cofactor evidence="1">
        <name>heme</name>
        <dbReference type="ChEBI" id="CHEBI:30413"/>
    </cofactor>
</comment>
<dbReference type="PANTHER" id="PTHR24292:SF84">
    <property type="entry name" value="CYTOCHROME P450 28A5-RELATED"/>
    <property type="match status" value="1"/>
</dbReference>
<evidence type="ECO:0000256" key="13">
    <source>
        <dbReference type="ARBA" id="ARBA00023033"/>
    </source>
</evidence>
<comment type="function">
    <text evidence="2">May be involved in the metabolism of insect hormones and in the breakdown of synthetic insecticides.</text>
</comment>
<keyword evidence="7" id="KW-0349">Heme</keyword>
<keyword evidence="9" id="KW-0256">Endoplasmic reticulum</keyword>
<gene>
    <name evidence="16" type="ORF">IPOD504_LOCUS14743</name>
</gene>
<evidence type="ECO:0000256" key="4">
    <source>
        <dbReference type="ARBA" id="ARBA00004406"/>
    </source>
</evidence>
<dbReference type="PANTHER" id="PTHR24292">
    <property type="entry name" value="CYTOCHROME P450"/>
    <property type="match status" value="1"/>
</dbReference>
<dbReference type="EMBL" id="OW152817">
    <property type="protein sequence ID" value="CAH2069115.1"/>
    <property type="molecule type" value="Genomic_DNA"/>
</dbReference>
<keyword evidence="14" id="KW-0472">Membrane</keyword>
<dbReference type="SUPFAM" id="SSF48264">
    <property type="entry name" value="Cytochrome P450"/>
    <property type="match status" value="1"/>
</dbReference>
<dbReference type="EC" id="1.14.14.1" evidence="6"/>
<keyword evidence="13" id="KW-0503">Monooxygenase</keyword>
<keyword evidence="8" id="KW-0479">Metal-binding</keyword>
<proteinExistence type="inferred from homology"/>
<evidence type="ECO:0000256" key="1">
    <source>
        <dbReference type="ARBA" id="ARBA00001971"/>
    </source>
</evidence>
<evidence type="ECO:0000256" key="7">
    <source>
        <dbReference type="ARBA" id="ARBA00022617"/>
    </source>
</evidence>
<keyword evidence="11" id="KW-0560">Oxidoreductase</keyword>
<evidence type="ECO:0000313" key="17">
    <source>
        <dbReference type="Proteomes" id="UP000837857"/>
    </source>
</evidence>